<dbReference type="PANTHER" id="PTHR10166:SF31">
    <property type="entry name" value="CA[2+] CHANNEL MUSCLE-SPECIFIC ALPHA2_DELTA SUBUNIT, ISOFORM A"/>
    <property type="match status" value="1"/>
</dbReference>
<evidence type="ECO:0000256" key="6">
    <source>
        <dbReference type="ARBA" id="ARBA00022723"/>
    </source>
</evidence>
<dbReference type="Proteomes" id="UP001159042">
    <property type="component" value="Unassembled WGS sequence"/>
</dbReference>
<protein>
    <recommendedName>
        <fullName evidence="16">VWFA domain-containing protein</fullName>
    </recommendedName>
</protein>
<keyword evidence="11" id="KW-0406">Ion transport</keyword>
<dbReference type="GO" id="GO:0005245">
    <property type="term" value="F:voltage-gated calcium channel activity"/>
    <property type="evidence" value="ECO:0007669"/>
    <property type="project" value="TreeGrafter"/>
</dbReference>
<feature type="domain" description="VWFA" evidence="16">
    <location>
        <begin position="193"/>
        <end position="380"/>
    </location>
</feature>
<keyword evidence="14" id="KW-0325">Glycoprotein</keyword>
<evidence type="ECO:0000259" key="16">
    <source>
        <dbReference type="PROSITE" id="PS50234"/>
    </source>
</evidence>
<dbReference type="CDD" id="cd12912">
    <property type="entry name" value="PDC2_MCP_like"/>
    <property type="match status" value="1"/>
</dbReference>
<dbReference type="Gene3D" id="3.30.450.20">
    <property type="entry name" value="PAS domain"/>
    <property type="match status" value="1"/>
</dbReference>
<keyword evidence="12" id="KW-0472">Membrane</keyword>
<evidence type="ECO:0000313" key="17">
    <source>
        <dbReference type="EMBL" id="KAJ8923671.1"/>
    </source>
</evidence>
<dbReference type="SMART" id="SM00327">
    <property type="entry name" value="VWA"/>
    <property type="match status" value="1"/>
</dbReference>
<dbReference type="FunFam" id="3.40.50.410:FF:000095">
    <property type="entry name" value="Dihydropyridine-sensitive l-type calcium channel"/>
    <property type="match status" value="1"/>
</dbReference>
<accession>A0AAV8WAS2</accession>
<dbReference type="GO" id="GO:0005891">
    <property type="term" value="C:voltage-gated calcium channel complex"/>
    <property type="evidence" value="ECO:0007669"/>
    <property type="project" value="TreeGrafter"/>
</dbReference>
<dbReference type="PANTHER" id="PTHR10166">
    <property type="entry name" value="VOLTAGE-DEPENDENT CALCIUM CHANNEL SUBUNIT ALPHA-2/DELTA-RELATED"/>
    <property type="match status" value="1"/>
</dbReference>
<sequence length="1127" mass="129656">QYTFLNAKVGKKDPSELLAEIKDRISKMIDRKMDAIKCIQQKAEEVAENFVFNSSMPYQYYSSKWSSIEGEPPVKLPMSILGNRRMYLHMKMNNDTHFYNLAVNTSHSSVHVPTNVYDKEDAAAFAIQWSEALDEVFIRNYNSDPALSWQYFGSSSGIMRHYPAQRWMGDVKKDLFDCRVRTWFIEAATCTKDAIILMDNSGSMKGMGHHIGSLTASSILDTFSNNDYINVFNYSSTTNYTIPCFENMLVQATKENIGIFKEAISRMEPEGKTNLGQALEVAFELLKSYREKRGCSENSTHCNQAIMVITDGVNSNVSDIVLKHNYLNNGSHIPVRIFTYLVGKEVTNPQELKWVSCANRGYYTPVQTLEQVTVSVLQYISVIARPLVLQAETGDGEHPVSWTHAYVDITYDDKNDNQINEPYRLLTSVAIPCYDTKINRMNDTVTAYLLGVAGTDVPLDEFTKMTLPYKIGVNGYTFIVSNNGYVLMHPDLRPVFEGILKDNYNSIDLTQVEQHDDELPVRVIGKTLENLRQALVDGKEGSLHNIKLSYHYDDMKRISEEYFDYYYTPLEGTPFTIGIAIPNKYGNFSLEVGDEIQRNRHTGENLTELFSGSKWKIHPKWVYCKYHYLEGHESATPEQEWLKFVDKIYSRNFRWEKQYEESKNNYLDEVACGRNTLQDDDYYCDKDLVQRLIFDARNTLKPYSDKWQFSDKELSSFQRFNASLRFVATMSGLTRWDYIFNNTNGTNADLKSKKKEFGELHPRAINEKWYKSAVLQHQYDTESFVYSVPFNSSTDPDTLVTGSYAIFPSDGGLEAPGSVVGFQFSQLRLKEKVQNITTKLSNLCSYSHCAKCNDTLTCYIVDSSGYIIVSRDNYTGKFFGEIEGDVLHSMLEEKIFKQVTVFDYQALCKIEKNQGSCSPSLINPFKYAEVFVSWLFTKIMYFLMEVNIYSILQQVAVYAQDELSDSTDEEGDILSEDDEIPIINKKEDYYACETKIDLFVLQQDLFIKENFPGEINRPGIRNYYVKRIPFSNLIFVAINNTISKDTSHYYTTSPVRITEKPEFLIDYMNFTLLPCQKLELNNLPRRRLTGCYNEHPLEREIKDCGRSSGIKINLLLFFFALSIKLCI</sequence>
<dbReference type="InterPro" id="IPR013680">
    <property type="entry name" value="VDCC_a2/dsu"/>
</dbReference>
<keyword evidence="13" id="KW-1015">Disulfide bond</keyword>
<keyword evidence="18" id="KW-1185">Reference proteome</keyword>
<evidence type="ECO:0000256" key="5">
    <source>
        <dbReference type="ARBA" id="ARBA00022692"/>
    </source>
</evidence>
<dbReference type="AlphaFoldDB" id="A0AAV8WAS2"/>
<gene>
    <name evidence="17" type="ORF">NQ315_010251</name>
</gene>
<dbReference type="Pfam" id="PF13519">
    <property type="entry name" value="VWA_2"/>
    <property type="match status" value="1"/>
</dbReference>
<evidence type="ECO:0000256" key="7">
    <source>
        <dbReference type="ARBA" id="ARBA00022729"/>
    </source>
</evidence>
<dbReference type="Gene3D" id="3.40.50.410">
    <property type="entry name" value="von Willebrand factor, type A domain"/>
    <property type="match status" value="1"/>
</dbReference>
<keyword evidence="9" id="KW-0851">Voltage-gated channel</keyword>
<evidence type="ECO:0000256" key="13">
    <source>
        <dbReference type="ARBA" id="ARBA00023157"/>
    </source>
</evidence>
<dbReference type="GO" id="GO:0046872">
    <property type="term" value="F:metal ion binding"/>
    <property type="evidence" value="ECO:0007669"/>
    <property type="project" value="UniProtKB-KW"/>
</dbReference>
<keyword evidence="15" id="KW-0407">Ion channel</keyword>
<keyword evidence="6" id="KW-0479">Metal-binding</keyword>
<dbReference type="InterPro" id="IPR013608">
    <property type="entry name" value="VWA_N"/>
</dbReference>
<dbReference type="PROSITE" id="PS50234">
    <property type="entry name" value="VWFA"/>
    <property type="match status" value="1"/>
</dbReference>
<keyword evidence="3" id="KW-0109">Calcium transport</keyword>
<evidence type="ECO:0000256" key="1">
    <source>
        <dbReference type="ARBA" id="ARBA00004479"/>
    </source>
</evidence>
<evidence type="ECO:0000256" key="2">
    <source>
        <dbReference type="ARBA" id="ARBA00022448"/>
    </source>
</evidence>
<dbReference type="Pfam" id="PF08399">
    <property type="entry name" value="VWA_N"/>
    <property type="match status" value="1"/>
</dbReference>
<dbReference type="FunFam" id="3.30.450.20:FF:000057">
    <property type="entry name" value="Voltage-dependent calcium channel subunit alpha-2/delta-4"/>
    <property type="match status" value="1"/>
</dbReference>
<evidence type="ECO:0000256" key="11">
    <source>
        <dbReference type="ARBA" id="ARBA00023065"/>
    </source>
</evidence>
<dbReference type="InterPro" id="IPR002035">
    <property type="entry name" value="VWF_A"/>
</dbReference>
<comment type="caution">
    <text evidence="17">The sequence shown here is derived from an EMBL/GenBank/DDBJ whole genome shotgun (WGS) entry which is preliminary data.</text>
</comment>
<evidence type="ECO:0000256" key="9">
    <source>
        <dbReference type="ARBA" id="ARBA00022882"/>
    </source>
</evidence>
<keyword evidence="4" id="KW-0107">Calcium channel</keyword>
<name>A0AAV8WAS2_9CUCU</name>
<feature type="non-terminal residue" evidence="17">
    <location>
        <position position="1"/>
    </location>
</feature>
<evidence type="ECO:0000256" key="14">
    <source>
        <dbReference type="ARBA" id="ARBA00023180"/>
    </source>
</evidence>
<dbReference type="EMBL" id="JANEYG010000004">
    <property type="protein sequence ID" value="KAJ8923671.1"/>
    <property type="molecule type" value="Genomic_DNA"/>
</dbReference>
<keyword evidence="2" id="KW-0813">Transport</keyword>
<comment type="subcellular location">
    <subcellularLocation>
        <location evidence="1">Membrane</location>
        <topology evidence="1">Single-pass type I membrane protein</topology>
    </subcellularLocation>
</comment>
<keyword evidence="5" id="KW-0812">Transmembrane</keyword>
<proteinExistence type="predicted"/>
<evidence type="ECO:0000256" key="10">
    <source>
        <dbReference type="ARBA" id="ARBA00022989"/>
    </source>
</evidence>
<dbReference type="Pfam" id="PF08473">
    <property type="entry name" value="VGCC_alpha2"/>
    <property type="match status" value="1"/>
</dbReference>
<reference evidence="17 18" key="1">
    <citation type="journal article" date="2023" name="Insect Mol. Biol.">
        <title>Genome sequencing provides insights into the evolution of gene families encoding plant cell wall-degrading enzymes in longhorned beetles.</title>
        <authorList>
            <person name="Shin N.R."/>
            <person name="Okamura Y."/>
            <person name="Kirsch R."/>
            <person name="Pauchet Y."/>
        </authorList>
    </citation>
    <scope>NUCLEOTIDE SEQUENCE [LARGE SCALE GENOMIC DNA]</scope>
    <source>
        <strain evidence="17">EAD_L_NR</strain>
    </source>
</reference>
<keyword evidence="8" id="KW-0106">Calcium</keyword>
<evidence type="ECO:0000313" key="18">
    <source>
        <dbReference type="Proteomes" id="UP001159042"/>
    </source>
</evidence>
<organism evidence="17 18">
    <name type="scientific">Exocentrus adspersus</name>
    <dbReference type="NCBI Taxonomy" id="1586481"/>
    <lineage>
        <taxon>Eukaryota</taxon>
        <taxon>Metazoa</taxon>
        <taxon>Ecdysozoa</taxon>
        <taxon>Arthropoda</taxon>
        <taxon>Hexapoda</taxon>
        <taxon>Insecta</taxon>
        <taxon>Pterygota</taxon>
        <taxon>Neoptera</taxon>
        <taxon>Endopterygota</taxon>
        <taxon>Coleoptera</taxon>
        <taxon>Polyphaga</taxon>
        <taxon>Cucujiformia</taxon>
        <taxon>Chrysomeloidea</taxon>
        <taxon>Cerambycidae</taxon>
        <taxon>Lamiinae</taxon>
        <taxon>Acanthocinini</taxon>
        <taxon>Exocentrus</taxon>
    </lineage>
</organism>
<dbReference type="InterPro" id="IPR036465">
    <property type="entry name" value="vWFA_dom_sf"/>
</dbReference>
<evidence type="ECO:0000256" key="15">
    <source>
        <dbReference type="ARBA" id="ARBA00023303"/>
    </source>
</evidence>
<keyword evidence="10" id="KW-1133">Transmembrane helix</keyword>
<keyword evidence="7" id="KW-0732">Signal</keyword>
<evidence type="ECO:0000256" key="8">
    <source>
        <dbReference type="ARBA" id="ARBA00022837"/>
    </source>
</evidence>
<dbReference type="InterPro" id="IPR051173">
    <property type="entry name" value="Ca_channel_alpha-2/delta"/>
</dbReference>
<dbReference type="SUPFAM" id="SSF53300">
    <property type="entry name" value="vWA-like"/>
    <property type="match status" value="1"/>
</dbReference>
<evidence type="ECO:0000256" key="3">
    <source>
        <dbReference type="ARBA" id="ARBA00022568"/>
    </source>
</evidence>
<evidence type="ECO:0000256" key="12">
    <source>
        <dbReference type="ARBA" id="ARBA00023136"/>
    </source>
</evidence>
<evidence type="ECO:0000256" key="4">
    <source>
        <dbReference type="ARBA" id="ARBA00022673"/>
    </source>
</evidence>